<dbReference type="AlphaFoldDB" id="A0A8H3IYL0"/>
<organism evidence="2 3">
    <name type="scientific">Gomphillus americanus</name>
    <dbReference type="NCBI Taxonomy" id="1940652"/>
    <lineage>
        <taxon>Eukaryota</taxon>
        <taxon>Fungi</taxon>
        <taxon>Dikarya</taxon>
        <taxon>Ascomycota</taxon>
        <taxon>Pezizomycotina</taxon>
        <taxon>Lecanoromycetes</taxon>
        <taxon>OSLEUM clade</taxon>
        <taxon>Ostropomycetidae</taxon>
        <taxon>Ostropales</taxon>
        <taxon>Graphidaceae</taxon>
        <taxon>Gomphilloideae</taxon>
        <taxon>Gomphillus</taxon>
    </lineage>
</organism>
<dbReference type="Pfam" id="PF22939">
    <property type="entry name" value="WHD_GPIID"/>
    <property type="match status" value="1"/>
</dbReference>
<gene>
    <name evidence="2" type="ORF">GOMPHAMPRED_006689</name>
</gene>
<dbReference type="EMBL" id="CAJPDQ010000049">
    <property type="protein sequence ID" value="CAF9932889.1"/>
    <property type="molecule type" value="Genomic_DNA"/>
</dbReference>
<accession>A0A8H3IYL0</accession>
<dbReference type="Proteomes" id="UP000664169">
    <property type="component" value="Unassembled WGS sequence"/>
</dbReference>
<dbReference type="OrthoDB" id="448455at2759"/>
<evidence type="ECO:0000313" key="2">
    <source>
        <dbReference type="EMBL" id="CAF9932889.1"/>
    </source>
</evidence>
<dbReference type="PANTHER" id="PTHR10039">
    <property type="entry name" value="AMELOGENIN"/>
    <property type="match status" value="1"/>
</dbReference>
<dbReference type="InterPro" id="IPR054471">
    <property type="entry name" value="GPIID_WHD"/>
</dbReference>
<keyword evidence="3" id="KW-1185">Reference proteome</keyword>
<dbReference type="PANTHER" id="PTHR10039:SF15">
    <property type="entry name" value="NACHT DOMAIN-CONTAINING PROTEIN"/>
    <property type="match status" value="1"/>
</dbReference>
<proteinExistence type="predicted"/>
<protein>
    <recommendedName>
        <fullName evidence="1">GPI inositol-deacylase winged helix domain-containing protein</fullName>
    </recommendedName>
</protein>
<evidence type="ECO:0000259" key="1">
    <source>
        <dbReference type="Pfam" id="PF22939"/>
    </source>
</evidence>
<sequence>MQADTNSNAGQDALDGKLEYMWVRAIVRPSVKSNPGGKSLELMQQSESLHPVIKTAYDKYKGRVSTPTLPVQLCMFDAVAGAFRTTFVVIDGLAQLFVTSRSHLHLDADFDSLTKIDVAATEADLSSYLSDGLNKHRSFRRVLRDAGAAGDLALLQDILDLLIEAANGMIERDNRGLSKRIFSFLLFSRRALSLRELRHALAVHTSNRGISELDLTAVENMLEMTYGLIKLDTKGNTVELVHKSFQDYILKYSNVLLLETEIELAKTCISHLSQKNFDSGPVLDITALAQRLDTYPFFEYATSNWGYHASVSQDDILDMLLVMLKSGKRLDAIAQVLFVSEHRNKRRTSELSWSTSPQHTLAYWGLEKVASGIDPSTLNSWGQQQELVDGSFVLKRHRFSQRLLKK</sequence>
<evidence type="ECO:0000313" key="3">
    <source>
        <dbReference type="Proteomes" id="UP000664169"/>
    </source>
</evidence>
<name>A0A8H3IYL0_9LECA</name>
<feature type="domain" description="GPI inositol-deacylase winged helix" evidence="1">
    <location>
        <begin position="174"/>
        <end position="251"/>
    </location>
</feature>
<reference evidence="2" key="1">
    <citation type="submission" date="2021-03" db="EMBL/GenBank/DDBJ databases">
        <authorList>
            <person name="Tagirdzhanova G."/>
        </authorList>
    </citation>
    <scope>NUCLEOTIDE SEQUENCE</scope>
</reference>
<comment type="caution">
    <text evidence="2">The sequence shown here is derived from an EMBL/GenBank/DDBJ whole genome shotgun (WGS) entry which is preliminary data.</text>
</comment>